<dbReference type="GO" id="GO:0006508">
    <property type="term" value="P:proteolysis"/>
    <property type="evidence" value="ECO:0007669"/>
    <property type="project" value="InterPro"/>
</dbReference>
<comment type="caution">
    <text evidence="3">The sequence shown here is derived from an EMBL/GenBank/DDBJ whole genome shotgun (WGS) entry which is preliminary data.</text>
</comment>
<evidence type="ECO:0000313" key="4">
    <source>
        <dbReference type="Proteomes" id="UP000028623"/>
    </source>
</evidence>
<proteinExistence type="predicted"/>
<dbReference type="EMBL" id="JPLY01000005">
    <property type="protein sequence ID" value="KFC19115.1"/>
    <property type="molecule type" value="Genomic_DNA"/>
</dbReference>
<evidence type="ECO:0000313" key="3">
    <source>
        <dbReference type="EMBL" id="KFC19115.1"/>
    </source>
</evidence>
<feature type="domain" description="Peptidase S9 prolyl oligopeptidase catalytic" evidence="2">
    <location>
        <begin position="577"/>
        <end position="743"/>
    </location>
</feature>
<dbReference type="Gene3D" id="3.40.50.1820">
    <property type="entry name" value="alpha/beta hydrolase"/>
    <property type="match status" value="1"/>
</dbReference>
<dbReference type="Proteomes" id="UP000028623">
    <property type="component" value="Unassembled WGS sequence"/>
</dbReference>
<keyword evidence="1" id="KW-0378">Hydrolase</keyword>
<sequence length="753" mass="86645">MVVSHKDPNVNRQYAGIAKYYFTESSKLLLIRSGSAELINVHSGTVRHWSQMAKAAYLKSKNLLVILQKREDAEKDLEVWSEDRLLKRYENVDQFFIKNDQLFFTRLKEGHTTLHDGQQTDKLILTTDQKIVDLTWTDNGETAWVEEQKDGRRDMVYIDQNGQVFRIKDDIKQDFRSASIMPIPNSLCFFVTLSLKSEASKGSSDPDIWNTVNRKLEKKFHNGSESLSLIWNPVRRVSKIITEEPSTTAVSIGHENYFITFDPSLNQDYVKYYPEIDFYRYDSRNLSREFIGAGGSKVIYGKTGRYFLSDFNGLWILFDVETLAVKKLGIESSNEGFFSSDGQSIMFTSKEGLMRYRINDGQTERIRLLEGYVPTILNAAQKRQSSGDASQNIYDPEQRLLLKMYDHSEDRTAVISYFNHQIKILVKPTRQRIESIVQKDGDLISYVAEDYSVPPYLNVISGKKLKTVFKSNGDDRLLPSIHSERISYTNAEGVRLTGILYFPVGYKAAAKYPMIVSIYQRQSKYGNEYLRDGFFERTEGLNIRSYLERSYFVFLPDIVYGKSGTGFSALDCVNRGLDALTGFSAIDFGRIGLIGHSHGGYEVNFIATHSKRFAAYASGAGNSDLVRSYFSFNYNFLKPFYWQFEDGQYEMPQSFEDNKALYIRNSPVYNVSGINAPILLWAGMLDKNIAWDQVMEFYVGLKRNKKEGVALFYPDEGHGFLKRKNRLDIAGKISDWFDHYLKDADIEEWMDQK</sequence>
<reference evidence="3 4" key="1">
    <citation type="submission" date="2014-07" db="EMBL/GenBank/DDBJ databases">
        <title>Epilithonimonas lactis LMG 22401 Genome.</title>
        <authorList>
            <person name="Pipes S.E."/>
            <person name="Stropko S.J."/>
        </authorList>
    </citation>
    <scope>NUCLEOTIDE SEQUENCE [LARGE SCALE GENOMIC DNA]</scope>
    <source>
        <strain evidence="3 4">LMG 24401</strain>
    </source>
</reference>
<gene>
    <name evidence="3" type="ORF">IO89_16540</name>
</gene>
<protein>
    <recommendedName>
        <fullName evidence="2">Peptidase S9 prolyl oligopeptidase catalytic domain-containing protein</fullName>
    </recommendedName>
</protein>
<evidence type="ECO:0000259" key="2">
    <source>
        <dbReference type="Pfam" id="PF00326"/>
    </source>
</evidence>
<dbReference type="PANTHER" id="PTHR42776:SF4">
    <property type="entry name" value="ACYLAMINO-ACID-RELEASING ENZYME"/>
    <property type="match status" value="1"/>
</dbReference>
<dbReference type="AlphaFoldDB" id="A0A085B9H0"/>
<dbReference type="eggNOG" id="COG1506">
    <property type="taxonomic scope" value="Bacteria"/>
</dbReference>
<dbReference type="STRING" id="421072.SAMN04488097_3386"/>
<dbReference type="SUPFAM" id="SSF53474">
    <property type="entry name" value="alpha/beta-Hydrolases"/>
    <property type="match status" value="1"/>
</dbReference>
<name>A0A085B9H0_9FLAO</name>
<dbReference type="SUPFAM" id="SSF82171">
    <property type="entry name" value="DPP6 N-terminal domain-like"/>
    <property type="match status" value="1"/>
</dbReference>
<accession>A0A085B9H0</accession>
<dbReference type="Pfam" id="PF00326">
    <property type="entry name" value="Peptidase_S9"/>
    <property type="match status" value="1"/>
</dbReference>
<dbReference type="GO" id="GO:0004252">
    <property type="term" value="F:serine-type endopeptidase activity"/>
    <property type="evidence" value="ECO:0007669"/>
    <property type="project" value="TreeGrafter"/>
</dbReference>
<dbReference type="InterPro" id="IPR001375">
    <property type="entry name" value="Peptidase_S9_cat"/>
</dbReference>
<organism evidence="3 4">
    <name type="scientific">Epilithonimonas lactis</name>
    <dbReference type="NCBI Taxonomy" id="421072"/>
    <lineage>
        <taxon>Bacteria</taxon>
        <taxon>Pseudomonadati</taxon>
        <taxon>Bacteroidota</taxon>
        <taxon>Flavobacteriia</taxon>
        <taxon>Flavobacteriales</taxon>
        <taxon>Weeksellaceae</taxon>
        <taxon>Chryseobacterium group</taxon>
        <taxon>Epilithonimonas</taxon>
    </lineage>
</organism>
<dbReference type="PANTHER" id="PTHR42776">
    <property type="entry name" value="SERINE PEPTIDASE S9 FAMILY MEMBER"/>
    <property type="match status" value="1"/>
</dbReference>
<keyword evidence="4" id="KW-1185">Reference proteome</keyword>
<evidence type="ECO:0000256" key="1">
    <source>
        <dbReference type="ARBA" id="ARBA00022801"/>
    </source>
</evidence>
<dbReference type="InterPro" id="IPR029058">
    <property type="entry name" value="AB_hydrolase_fold"/>
</dbReference>